<dbReference type="Proteomes" id="UP000225918">
    <property type="component" value="Segment"/>
</dbReference>
<protein>
    <submittedName>
        <fullName evidence="1">Uncharacterized protein</fullName>
    </submittedName>
</protein>
<accession>A0A222YXZ8</accession>
<proteinExistence type="predicted"/>
<gene>
    <name evidence="1" type="ORF">SEA_MYRADEE_41</name>
</gene>
<evidence type="ECO:0000313" key="1">
    <source>
        <dbReference type="EMBL" id="ASR77149.1"/>
    </source>
</evidence>
<name>A0A222YXZ8_9CAUD</name>
<sequence>MDVHETYQRFLNEPVGDLLKLGAAFYTATREHREGQGNSHVEFFLDRVRDLAYELD</sequence>
<keyword evidence="2" id="KW-1185">Reference proteome</keyword>
<reference evidence="2" key="1">
    <citation type="submission" date="2017-05" db="EMBL/GenBank/DDBJ databases">
        <authorList>
            <person name="Song R."/>
            <person name="Chenine A.L."/>
            <person name="Ruprecht R.M."/>
        </authorList>
    </citation>
    <scope>NUCLEOTIDE SEQUENCE [LARGE SCALE GENOMIC DNA]</scope>
</reference>
<dbReference type="EMBL" id="MF141539">
    <property type="protein sequence ID" value="ASR77149.1"/>
    <property type="molecule type" value="Genomic_DNA"/>
</dbReference>
<organism evidence="1 2">
    <name type="scientific">Mycobacterium phage MyraDee</name>
    <dbReference type="NCBI Taxonomy" id="2024303"/>
    <lineage>
        <taxon>Viruses</taxon>
        <taxon>Duplodnaviria</taxon>
        <taxon>Heunggongvirae</taxon>
        <taxon>Uroviricota</taxon>
        <taxon>Caudoviricetes</taxon>
        <taxon>Myradeevirus</taxon>
        <taxon>Myradeevirus MyraDee</taxon>
    </lineage>
</organism>
<evidence type="ECO:0000313" key="2">
    <source>
        <dbReference type="Proteomes" id="UP000225918"/>
    </source>
</evidence>